<reference evidence="7 8" key="1">
    <citation type="submission" date="2024-03" db="EMBL/GenBank/DDBJ databases">
        <authorList>
            <person name="Brejova B."/>
        </authorList>
    </citation>
    <scope>NUCLEOTIDE SEQUENCE [LARGE SCALE GENOMIC DNA]</scope>
    <source>
        <strain evidence="7 8">CBS 14171</strain>
    </source>
</reference>
<dbReference type="InterPro" id="IPR016160">
    <property type="entry name" value="Ald_DH_CS_CYS"/>
</dbReference>
<protein>
    <recommendedName>
        <fullName evidence="6">Aldehyde dehydrogenase domain-containing protein</fullName>
    </recommendedName>
</protein>
<evidence type="ECO:0000256" key="1">
    <source>
        <dbReference type="ARBA" id="ARBA00009986"/>
    </source>
</evidence>
<feature type="region of interest" description="Disordered" evidence="5">
    <location>
        <begin position="1"/>
        <end position="112"/>
    </location>
</feature>
<evidence type="ECO:0000313" key="8">
    <source>
        <dbReference type="Proteomes" id="UP001497383"/>
    </source>
</evidence>
<dbReference type="RefSeq" id="XP_066833014.1">
    <property type="nucleotide sequence ID" value="XM_066976479.1"/>
</dbReference>
<dbReference type="PROSITE" id="PS00070">
    <property type="entry name" value="ALDEHYDE_DEHYDR_CYS"/>
    <property type="match status" value="1"/>
</dbReference>
<evidence type="ECO:0000313" key="7">
    <source>
        <dbReference type="EMBL" id="CAK9442333.1"/>
    </source>
</evidence>
<evidence type="ECO:0000256" key="5">
    <source>
        <dbReference type="SAM" id="MobiDB-lite"/>
    </source>
</evidence>
<dbReference type="Proteomes" id="UP001497383">
    <property type="component" value="Chromosome 8"/>
</dbReference>
<dbReference type="Gene3D" id="3.40.309.10">
    <property type="entry name" value="Aldehyde Dehydrogenase, Chain A, domain 2"/>
    <property type="match status" value="1"/>
</dbReference>
<dbReference type="InterPro" id="IPR012394">
    <property type="entry name" value="Aldehyde_DH_NAD(P)"/>
</dbReference>
<keyword evidence="8" id="KW-1185">Reference proteome</keyword>
<dbReference type="PANTHER" id="PTHR43570:SF16">
    <property type="entry name" value="ALDEHYDE DEHYDROGENASE TYPE III, ISOFORM Q"/>
    <property type="match status" value="1"/>
</dbReference>
<evidence type="ECO:0000259" key="6">
    <source>
        <dbReference type="Pfam" id="PF00171"/>
    </source>
</evidence>
<evidence type="ECO:0000256" key="2">
    <source>
        <dbReference type="ARBA" id="ARBA00023002"/>
    </source>
</evidence>
<dbReference type="GeneID" id="92211272"/>
<feature type="compositionally biased region" description="Polar residues" evidence="5">
    <location>
        <begin position="86"/>
        <end position="95"/>
    </location>
</feature>
<dbReference type="SUPFAM" id="SSF53720">
    <property type="entry name" value="ALDH-like"/>
    <property type="match status" value="1"/>
</dbReference>
<feature type="active site" evidence="3">
    <location>
        <position position="336"/>
    </location>
</feature>
<dbReference type="InterPro" id="IPR029510">
    <property type="entry name" value="Ald_DH_CS_GLU"/>
</dbReference>
<evidence type="ECO:0000256" key="4">
    <source>
        <dbReference type="RuleBase" id="RU003345"/>
    </source>
</evidence>
<feature type="compositionally biased region" description="Low complexity" evidence="5">
    <location>
        <begin position="43"/>
        <end position="69"/>
    </location>
</feature>
<feature type="compositionally biased region" description="Basic and acidic residues" evidence="5">
    <location>
        <begin position="96"/>
        <end position="110"/>
    </location>
</feature>
<organism evidence="7 8">
    <name type="scientific">Lodderomyces beijingensis</name>
    <dbReference type="NCBI Taxonomy" id="1775926"/>
    <lineage>
        <taxon>Eukaryota</taxon>
        <taxon>Fungi</taxon>
        <taxon>Dikarya</taxon>
        <taxon>Ascomycota</taxon>
        <taxon>Saccharomycotina</taxon>
        <taxon>Pichiomycetes</taxon>
        <taxon>Debaryomycetaceae</taxon>
        <taxon>Candida/Lodderomyces clade</taxon>
        <taxon>Lodderomyces</taxon>
    </lineage>
</organism>
<feature type="compositionally biased region" description="Polar residues" evidence="5">
    <location>
        <begin position="22"/>
        <end position="33"/>
    </location>
</feature>
<comment type="similarity">
    <text evidence="1 4">Belongs to the aldehyde dehydrogenase family.</text>
</comment>
<feature type="domain" description="Aldehyde dehydrogenase" evidence="6">
    <location>
        <begin position="114"/>
        <end position="569"/>
    </location>
</feature>
<name>A0ABP0ZX48_9ASCO</name>
<gene>
    <name evidence="7" type="ORF">LODBEIA_P60760</name>
</gene>
<dbReference type="EMBL" id="OZ022412">
    <property type="protein sequence ID" value="CAK9442333.1"/>
    <property type="molecule type" value="Genomic_DNA"/>
</dbReference>
<dbReference type="Gene3D" id="3.40.605.10">
    <property type="entry name" value="Aldehyde Dehydrogenase, Chain A, domain 1"/>
    <property type="match status" value="1"/>
</dbReference>
<dbReference type="PROSITE" id="PS00687">
    <property type="entry name" value="ALDEHYDE_DEHYDR_GLU"/>
    <property type="match status" value="1"/>
</dbReference>
<keyword evidence="2 4" id="KW-0560">Oxidoreductase</keyword>
<dbReference type="InterPro" id="IPR016162">
    <property type="entry name" value="Ald_DH_N"/>
</dbReference>
<dbReference type="InterPro" id="IPR015590">
    <property type="entry name" value="Aldehyde_DH_dom"/>
</dbReference>
<accession>A0ABP0ZX48</accession>
<sequence>MNNTNSKLPNTPIKPIYKKSSPRSTKASKSTIATPKLQEIPDPLSGRSSSPESPSRSKSRRASPASVKSQQSSTSNNTRDKMAEKATSSTLNGSQKPEESAVLVEREEATTKTAQTAIDTSFYTNVADIEPGVARVTQGFRSGKTHSIQFRLNQLRNLYFAIKKNEQELVSALNQDFDRIPSETRNYEILTGLNELVYIMSQLHKWAKPEPVSDLPLNLSTNPIYVERIPLGVVLVIAAYNYPFFVSISPIVGAIAAGNAVVLKQSELTPNFTKAFTRVVTQALDKDIFFVVNGAIAETTALLDQKVDKIIFTGSETVGKVIARKAAETLTPVILELGGKSPAIILEDAEPKDLAVIARRIAWGRFTNAGQTCIGVDYVLVPEHLHSQFVATLKKILTEEFYPGLTKNDPQFTHLIHDRAFQNLIKMIEATKGNVVTGGSPKSDAASRFIPPTVIDNATWDDSSMAREIFGPVLPIVTYSNLNDACSQVVKNCDTPLALYVFTCGATSSDKNPAIKTIKSTIRSGGLVINDVLMHIALHNAPFGGVGSSGYGAYHGQFSFRELSHERTVMEQYLWNDWVIKSRYPPYSDKKDALVQTSQKPYGGRVWFGRKGDVRVEGPTLTFTAWSNALGLFTLARDFIGNAI</sequence>
<evidence type="ECO:0000256" key="3">
    <source>
        <dbReference type="PROSITE-ProRule" id="PRU10007"/>
    </source>
</evidence>
<dbReference type="PANTHER" id="PTHR43570">
    <property type="entry name" value="ALDEHYDE DEHYDROGENASE"/>
    <property type="match status" value="1"/>
</dbReference>
<dbReference type="InterPro" id="IPR016163">
    <property type="entry name" value="Ald_DH_C"/>
</dbReference>
<dbReference type="Pfam" id="PF00171">
    <property type="entry name" value="Aldedh"/>
    <property type="match status" value="1"/>
</dbReference>
<dbReference type="InterPro" id="IPR016161">
    <property type="entry name" value="Ald_DH/histidinol_DH"/>
</dbReference>
<proteinExistence type="inferred from homology"/>